<dbReference type="InterPro" id="IPR001296">
    <property type="entry name" value="Glyco_trans_1"/>
</dbReference>
<dbReference type="PANTHER" id="PTHR46401">
    <property type="entry name" value="GLYCOSYLTRANSFERASE WBBK-RELATED"/>
    <property type="match status" value="1"/>
</dbReference>
<feature type="domain" description="Glycosyl transferase family 1" evidence="3">
    <location>
        <begin position="249"/>
        <end position="400"/>
    </location>
</feature>
<dbReference type="InterPro" id="IPR028098">
    <property type="entry name" value="Glyco_trans_4-like_N"/>
</dbReference>
<dbReference type="SUPFAM" id="SSF53756">
    <property type="entry name" value="UDP-Glycosyltransferase/glycogen phosphorylase"/>
    <property type="match status" value="1"/>
</dbReference>
<keyword evidence="5" id="KW-0328">Glycosyltransferase</keyword>
<keyword evidence="6" id="KW-1185">Reference proteome</keyword>
<sequence length="468" mass="51325">MTALGTRTDGPTASNRPLNICLLGYRSHPHCGGQGIYLHYLSKALVDAGHKVDVISGQPYPELDPRVRLIKMPGLNLYEHENPTRALKPRHLLSWADFYEWFGKLTGAFAEPYTFGRRVARYLRHHGNHYDVVHDNQSLCYGLLDIEKTGIPVVATIHHPITRDRQLALDAAPDWFYRLLVRRWHSFLNMQIKVSRRLKHIVTVSKQSFDDIVEQFGVAPSQLKLIYNGIDTDIFAPQPQVVANPFQIMTTASADQPLKGLRFLLQAVALLRGRYPQLTLLVVGKLKKGGATEKLLQELKLHDCVRFVSGISNQELVEHYASSGMVVCPSLYEGFGLPAGEAMACGVPVISSDGGALPEVVGDAGIVVPAGDSGALARAIERLLSDPSLRAEMGAAGRRRIEQQFSWQVAAKHLVSFYRAIIGISAEPGMNTDVAGNGEDLQAQKNPGSSRISRTAFPSGVGNRGEAA</sequence>
<keyword evidence="1 5" id="KW-0808">Transferase</keyword>
<dbReference type="Pfam" id="PF00534">
    <property type="entry name" value="Glycos_transf_1"/>
    <property type="match status" value="1"/>
</dbReference>
<organism evidence="5 6">
    <name type="scientific">Microbulbifer pacificus</name>
    <dbReference type="NCBI Taxonomy" id="407164"/>
    <lineage>
        <taxon>Bacteria</taxon>
        <taxon>Pseudomonadati</taxon>
        <taxon>Pseudomonadota</taxon>
        <taxon>Gammaproteobacteria</taxon>
        <taxon>Cellvibrionales</taxon>
        <taxon>Microbulbiferaceae</taxon>
        <taxon>Microbulbifer</taxon>
    </lineage>
</organism>
<name>A0AAU0N0R4_9GAMM</name>
<dbReference type="GO" id="GO:0016757">
    <property type="term" value="F:glycosyltransferase activity"/>
    <property type="evidence" value="ECO:0007669"/>
    <property type="project" value="UniProtKB-KW"/>
</dbReference>
<feature type="region of interest" description="Disordered" evidence="2">
    <location>
        <begin position="433"/>
        <end position="468"/>
    </location>
</feature>
<feature type="domain" description="Glycosyltransferase subfamily 4-like N-terminal" evidence="4">
    <location>
        <begin position="32"/>
        <end position="233"/>
    </location>
</feature>
<evidence type="ECO:0000313" key="5">
    <source>
        <dbReference type="EMBL" id="WOX06016.1"/>
    </source>
</evidence>
<proteinExistence type="predicted"/>
<evidence type="ECO:0000259" key="4">
    <source>
        <dbReference type="Pfam" id="PF13439"/>
    </source>
</evidence>
<accession>A0AAU0N0R4</accession>
<protein>
    <submittedName>
        <fullName evidence="5">Glycosyltransferase family 4 protein</fullName>
        <ecNumber evidence="5">2.4.-.-</ecNumber>
    </submittedName>
</protein>
<dbReference type="Proteomes" id="UP001302477">
    <property type="component" value="Chromosome"/>
</dbReference>
<dbReference type="GO" id="GO:0009103">
    <property type="term" value="P:lipopolysaccharide biosynthetic process"/>
    <property type="evidence" value="ECO:0007669"/>
    <property type="project" value="TreeGrafter"/>
</dbReference>
<reference evidence="5 6" key="1">
    <citation type="submission" date="2023-10" db="EMBL/GenBank/DDBJ databases">
        <title>Description of Microbulbifer bruguierae sp. nov., isolated from the sediments of mangrove plant Bruguiera sexangula and comparative genomic analyses of the genus Microbulbifer.</title>
        <authorList>
            <person name="Long M."/>
        </authorList>
    </citation>
    <scope>NUCLEOTIDE SEQUENCE [LARGE SCALE GENOMIC DNA]</scope>
    <source>
        <strain evidence="5 6">SPO729</strain>
    </source>
</reference>
<evidence type="ECO:0000256" key="1">
    <source>
        <dbReference type="ARBA" id="ARBA00022679"/>
    </source>
</evidence>
<evidence type="ECO:0000256" key="2">
    <source>
        <dbReference type="SAM" id="MobiDB-lite"/>
    </source>
</evidence>
<dbReference type="Pfam" id="PF13439">
    <property type="entry name" value="Glyco_transf_4"/>
    <property type="match status" value="1"/>
</dbReference>
<gene>
    <name evidence="5" type="ORF">R5R33_02435</name>
</gene>
<dbReference type="PANTHER" id="PTHR46401:SF2">
    <property type="entry name" value="GLYCOSYLTRANSFERASE WBBK-RELATED"/>
    <property type="match status" value="1"/>
</dbReference>
<feature type="compositionally biased region" description="Polar residues" evidence="2">
    <location>
        <begin position="443"/>
        <end position="453"/>
    </location>
</feature>
<dbReference type="CDD" id="cd03801">
    <property type="entry name" value="GT4_PimA-like"/>
    <property type="match status" value="1"/>
</dbReference>
<dbReference type="AlphaFoldDB" id="A0AAU0N0R4"/>
<dbReference type="RefSeq" id="WP_318954476.1">
    <property type="nucleotide sequence ID" value="NZ_CP137555.1"/>
</dbReference>
<dbReference type="KEGG" id="mpaf:R5R33_02435"/>
<dbReference type="EC" id="2.4.-.-" evidence="5"/>
<dbReference type="EMBL" id="CP137555">
    <property type="protein sequence ID" value="WOX06016.1"/>
    <property type="molecule type" value="Genomic_DNA"/>
</dbReference>
<dbReference type="Gene3D" id="3.40.50.2000">
    <property type="entry name" value="Glycogen Phosphorylase B"/>
    <property type="match status" value="2"/>
</dbReference>
<evidence type="ECO:0000313" key="6">
    <source>
        <dbReference type="Proteomes" id="UP001302477"/>
    </source>
</evidence>
<evidence type="ECO:0000259" key="3">
    <source>
        <dbReference type="Pfam" id="PF00534"/>
    </source>
</evidence>